<sequence>MTLSAGGTPSPRAVRKSEWLRSALAHYHRPDPGVDNEIVVLATGIDQYLQEVFHHLAYPHRDDTVSAEDFTALCAVLGISEGTQTEKDEEYMDVCADLPSQLSFKDFHARLCGYFRVRSARKDNSQCAWRLPVTENTELVERDIRLRWPRPRRKKCVSFDLTRDQFGGARAPRDETAALRELVEDLRSALQGSDARCLALEVALRRERTRSLASPTTIKPRMSTSSITFSQGKLVPTHRIKGGSCEAAVRRREARDPLLRELKLIRSSRDGQLQEAMKFNERLEEELRWSYEEVRKLQALESALRKENAHIR</sequence>
<name>A0A3B4APC9_9GOBI</name>
<evidence type="ECO:0008006" key="3">
    <source>
        <dbReference type="Google" id="ProtNLM"/>
    </source>
</evidence>
<reference evidence="1" key="2">
    <citation type="submission" date="2025-09" db="UniProtKB">
        <authorList>
            <consortium name="Ensembl"/>
        </authorList>
    </citation>
    <scope>IDENTIFICATION</scope>
</reference>
<protein>
    <recommendedName>
        <fullName evidence="3">EF-hand and coiled-coil domain containing 1</fullName>
    </recommendedName>
</protein>
<dbReference type="InterPro" id="IPR031601">
    <property type="entry name" value="CCD48"/>
</dbReference>
<dbReference type="AlphaFoldDB" id="A0A3B4APC9"/>
<dbReference type="Ensembl" id="ENSPMGT00000019783.1">
    <property type="protein sequence ID" value="ENSPMGP00000018545.1"/>
    <property type="gene ID" value="ENSPMGG00000015125.1"/>
</dbReference>
<accession>A0A3B4APC9</accession>
<reference evidence="1" key="1">
    <citation type="submission" date="2025-08" db="UniProtKB">
        <authorList>
            <consortium name="Ensembl"/>
        </authorList>
    </citation>
    <scope>IDENTIFICATION</scope>
</reference>
<evidence type="ECO:0000313" key="2">
    <source>
        <dbReference type="Proteomes" id="UP000261520"/>
    </source>
</evidence>
<proteinExistence type="predicted"/>
<evidence type="ECO:0000313" key="1">
    <source>
        <dbReference type="Ensembl" id="ENSPMGP00000018545.1"/>
    </source>
</evidence>
<organism evidence="1 2">
    <name type="scientific">Periophthalmus magnuspinnatus</name>
    <dbReference type="NCBI Taxonomy" id="409849"/>
    <lineage>
        <taxon>Eukaryota</taxon>
        <taxon>Metazoa</taxon>
        <taxon>Chordata</taxon>
        <taxon>Craniata</taxon>
        <taxon>Vertebrata</taxon>
        <taxon>Euteleostomi</taxon>
        <taxon>Actinopterygii</taxon>
        <taxon>Neopterygii</taxon>
        <taxon>Teleostei</taxon>
        <taxon>Neoteleostei</taxon>
        <taxon>Acanthomorphata</taxon>
        <taxon>Gobiaria</taxon>
        <taxon>Gobiiformes</taxon>
        <taxon>Gobioidei</taxon>
        <taxon>Gobiidae</taxon>
        <taxon>Oxudercinae</taxon>
        <taxon>Periophthalmus</taxon>
    </lineage>
</organism>
<dbReference type="Proteomes" id="UP000261520">
    <property type="component" value="Unplaced"/>
</dbReference>
<dbReference type="Pfam" id="PF15799">
    <property type="entry name" value="CCD48"/>
    <property type="match status" value="1"/>
</dbReference>
<keyword evidence="2" id="KW-1185">Reference proteome</keyword>